<feature type="compositionally biased region" description="Low complexity" evidence="2">
    <location>
        <begin position="357"/>
        <end position="370"/>
    </location>
</feature>
<dbReference type="PANTHER" id="PTHR22100:SF13">
    <property type="entry name" value="WINGS APART-LIKE PROTEIN HOMOLOG"/>
    <property type="match status" value="1"/>
</dbReference>
<accession>A0A6A6BK33</accession>
<feature type="region of interest" description="Disordered" evidence="2">
    <location>
        <begin position="440"/>
        <end position="498"/>
    </location>
</feature>
<feature type="compositionally biased region" description="Low complexity" evidence="2">
    <location>
        <begin position="94"/>
        <end position="108"/>
    </location>
</feature>
<feature type="compositionally biased region" description="Polar residues" evidence="2">
    <location>
        <begin position="256"/>
        <end position="270"/>
    </location>
</feature>
<dbReference type="InterPro" id="IPR039874">
    <property type="entry name" value="WAPL"/>
</dbReference>
<feature type="compositionally biased region" description="Acidic residues" evidence="2">
    <location>
        <begin position="442"/>
        <end position="453"/>
    </location>
</feature>
<feature type="region of interest" description="Disordered" evidence="2">
    <location>
        <begin position="1"/>
        <end position="379"/>
    </location>
</feature>
<dbReference type="Gene3D" id="1.25.10.10">
    <property type="entry name" value="Leucine-rich Repeat Variant"/>
    <property type="match status" value="1"/>
</dbReference>
<dbReference type="PANTHER" id="PTHR22100">
    <property type="entry name" value="WINGS APART-LIKE PROTEIN HOMOLOG"/>
    <property type="match status" value="1"/>
</dbReference>
<dbReference type="GeneID" id="54297811"/>
<feature type="compositionally biased region" description="Basic residues" evidence="2">
    <location>
        <begin position="1"/>
        <end position="10"/>
    </location>
</feature>
<reference evidence="4" key="1">
    <citation type="journal article" date="2020" name="Stud. Mycol.">
        <title>101 Dothideomycetes genomes: a test case for predicting lifestyles and emergence of pathogens.</title>
        <authorList>
            <person name="Haridas S."/>
            <person name="Albert R."/>
            <person name="Binder M."/>
            <person name="Bloem J."/>
            <person name="Labutti K."/>
            <person name="Salamov A."/>
            <person name="Andreopoulos B."/>
            <person name="Baker S."/>
            <person name="Barry K."/>
            <person name="Bills G."/>
            <person name="Bluhm B."/>
            <person name="Cannon C."/>
            <person name="Castanera R."/>
            <person name="Culley D."/>
            <person name="Daum C."/>
            <person name="Ezra D."/>
            <person name="Gonzalez J."/>
            <person name="Henrissat B."/>
            <person name="Kuo A."/>
            <person name="Liang C."/>
            <person name="Lipzen A."/>
            <person name="Lutzoni F."/>
            <person name="Magnuson J."/>
            <person name="Mondo S."/>
            <person name="Nolan M."/>
            <person name="Ohm R."/>
            <person name="Pangilinan J."/>
            <person name="Park H.-J."/>
            <person name="Ramirez L."/>
            <person name="Alfaro M."/>
            <person name="Sun H."/>
            <person name="Tritt A."/>
            <person name="Yoshinaga Y."/>
            <person name="Zwiers L.-H."/>
            <person name="Turgeon B."/>
            <person name="Goodwin S."/>
            <person name="Spatafora J."/>
            <person name="Crous P."/>
            <person name="Grigoriev I."/>
        </authorList>
    </citation>
    <scope>NUCLEOTIDE SEQUENCE</scope>
    <source>
        <strain evidence="4">CBS 121167</strain>
    </source>
</reference>
<feature type="compositionally biased region" description="Polar residues" evidence="2">
    <location>
        <begin position="466"/>
        <end position="498"/>
    </location>
</feature>
<gene>
    <name evidence="4" type="ORF">K452DRAFT_286542</name>
</gene>
<dbReference type="Proteomes" id="UP000799438">
    <property type="component" value="Unassembled WGS sequence"/>
</dbReference>
<feature type="region of interest" description="Disordered" evidence="2">
    <location>
        <begin position="538"/>
        <end position="562"/>
    </location>
</feature>
<organism evidence="4 5">
    <name type="scientific">Aplosporella prunicola CBS 121167</name>
    <dbReference type="NCBI Taxonomy" id="1176127"/>
    <lineage>
        <taxon>Eukaryota</taxon>
        <taxon>Fungi</taxon>
        <taxon>Dikarya</taxon>
        <taxon>Ascomycota</taxon>
        <taxon>Pezizomycotina</taxon>
        <taxon>Dothideomycetes</taxon>
        <taxon>Dothideomycetes incertae sedis</taxon>
        <taxon>Botryosphaeriales</taxon>
        <taxon>Aplosporellaceae</taxon>
        <taxon>Aplosporella</taxon>
    </lineage>
</organism>
<feature type="compositionally biased region" description="Polar residues" evidence="2">
    <location>
        <begin position="233"/>
        <end position="244"/>
    </location>
</feature>
<feature type="domain" description="Wings apart-like protein C-terminal" evidence="3">
    <location>
        <begin position="566"/>
        <end position="909"/>
    </location>
</feature>
<dbReference type="InterPro" id="IPR022771">
    <property type="entry name" value="WAPL_C"/>
</dbReference>
<sequence>MDFPQRRRKISTYGKASRTTNYTLNNDIGSPEKPRTTKPIWKSRAAQRSVSEKQDGGAEQPPARTFAVFDVPSSEDERPSVAKAPAKPRLPTGSSSKTSSNKRSSQTSEDSASEQLRNEIAAAEIRMSPQKTTPESKDEFDGLTQGKSTSLLPNNQRTNADGRRRKAAVGSAQAPDSDAASELRLKKRPHSVTELSVDEAGPASAAQKRSHKSLKSKRNASALHKDSHVKTKVPSTFTAETLEQTKMRKPMPILSASANAPKEQSTSQATKKPDVKRSGDLANKSEAAPATRAVSLEKPRRTYGASSKARLPMQKGKSVPSLLQTMLPSTESKPSIPPEPEMSRMSPPDLDEDLEVDLPSTPPRRTSQSPFGTVTPRQNQAWSNLLDETATSSSSRLSLDDLQLHTVKPRRTQLLRTTPDFLSTRQSSKARLIDTLKQDASVDSEEEDGDDSLYDYSDVLPKKPLANSSQSLSGGTRGNTKAASQGTASTFSQEASSSQAIPIAAGPKLTYARTRSYLNEDSLEDALNIPLPMDISPMKAGSRGKGQSGYFSGSQDDDLEDSQSGMRNIHELRAAGGARRMVDDIENLLDDIEAKKANSMSRRRSALLELCLKLTDKAYIGRMVDHGLDHRLFSTCAAATDTVLSFATAAAVIFFVMNEAPPSALNEIYQSGISERLTSLLSIDADINQIAKERKTNMSKVAKNALADFRNQVAEQIWLDEAPEVVSPLLIGLKSIELLVRRLRENGNKADLLGYEICADVSQLAKLPSEKLAANSATKADITLLDLVISTLESASINVSVWSGSGTDPAGSISQVAKSITSILSTDTAQYEQLEVLALRLTLNLTNNNPKICEMFSTPLFVQSMVRSIDTRCQLLHSHLDEEEHIKTLDRLVLSLGTMINLAEFNDQARISVTSDDDELLHSLVRSFASGIEKAEQADSVEESQSGVAYGYLAVLLGNMCLNDSMREKIRSQLPNKRMDILVRAVEQFIFVHQKVDRESLQDGEEGRELWANFTARLQAVVQRLKQSEFD</sequence>
<dbReference type="AlphaFoldDB" id="A0A6A6BK33"/>
<dbReference type="RefSeq" id="XP_033398623.1">
    <property type="nucleotide sequence ID" value="XM_033540315.1"/>
</dbReference>
<comment type="similarity">
    <text evidence="1">Belongs to the WAPL family.</text>
</comment>
<proteinExistence type="inferred from homology"/>
<dbReference type="Pfam" id="PF07814">
    <property type="entry name" value="WAPL"/>
    <property type="match status" value="1"/>
</dbReference>
<evidence type="ECO:0000313" key="4">
    <source>
        <dbReference type="EMBL" id="KAF2142911.1"/>
    </source>
</evidence>
<protein>
    <recommendedName>
        <fullName evidence="3">Wings apart-like protein C-terminal domain-containing protein</fullName>
    </recommendedName>
</protein>
<keyword evidence="5" id="KW-1185">Reference proteome</keyword>
<feature type="compositionally biased region" description="Polar residues" evidence="2">
    <location>
        <begin position="17"/>
        <end position="28"/>
    </location>
</feature>
<dbReference type="EMBL" id="ML995483">
    <property type="protein sequence ID" value="KAF2142911.1"/>
    <property type="molecule type" value="Genomic_DNA"/>
</dbReference>
<dbReference type="InterPro" id="IPR011989">
    <property type="entry name" value="ARM-like"/>
</dbReference>
<name>A0A6A6BK33_9PEZI</name>
<evidence type="ECO:0000259" key="3">
    <source>
        <dbReference type="Pfam" id="PF07814"/>
    </source>
</evidence>
<evidence type="ECO:0000313" key="5">
    <source>
        <dbReference type="Proteomes" id="UP000799438"/>
    </source>
</evidence>
<evidence type="ECO:0000256" key="1">
    <source>
        <dbReference type="ARBA" id="ARBA00006854"/>
    </source>
</evidence>
<feature type="compositionally biased region" description="Polar residues" evidence="2">
    <location>
        <begin position="145"/>
        <end position="159"/>
    </location>
</feature>
<dbReference type="OrthoDB" id="78088at2759"/>
<evidence type="ECO:0000256" key="2">
    <source>
        <dbReference type="SAM" id="MobiDB-lite"/>
    </source>
</evidence>
<feature type="compositionally biased region" description="Polar residues" evidence="2">
    <location>
        <begin position="321"/>
        <end position="333"/>
    </location>
</feature>
<feature type="compositionally biased region" description="Basic residues" evidence="2">
    <location>
        <begin position="208"/>
        <end position="218"/>
    </location>
</feature>